<gene>
    <name evidence="1" type="ORF">HanXRQr2_Chr08g0327261</name>
</gene>
<evidence type="ECO:0000313" key="2">
    <source>
        <dbReference type="Proteomes" id="UP000215914"/>
    </source>
</evidence>
<sequence length="50" mass="5371">MIHGHTSLHKLSSNHLSVVITSTIFKGCLSLLNANSNALKSFCGCNQTQN</sequence>
<comment type="caution">
    <text evidence="1">The sequence shown here is derived from an EMBL/GenBank/DDBJ whole genome shotgun (WGS) entry which is preliminary data.</text>
</comment>
<reference evidence="1" key="1">
    <citation type="journal article" date="2017" name="Nature">
        <title>The sunflower genome provides insights into oil metabolism, flowering and Asterid evolution.</title>
        <authorList>
            <person name="Badouin H."/>
            <person name="Gouzy J."/>
            <person name="Grassa C.J."/>
            <person name="Murat F."/>
            <person name="Staton S.E."/>
            <person name="Cottret L."/>
            <person name="Lelandais-Briere C."/>
            <person name="Owens G.L."/>
            <person name="Carrere S."/>
            <person name="Mayjonade B."/>
            <person name="Legrand L."/>
            <person name="Gill N."/>
            <person name="Kane N.C."/>
            <person name="Bowers J.E."/>
            <person name="Hubner S."/>
            <person name="Bellec A."/>
            <person name="Berard A."/>
            <person name="Berges H."/>
            <person name="Blanchet N."/>
            <person name="Boniface M.C."/>
            <person name="Brunel D."/>
            <person name="Catrice O."/>
            <person name="Chaidir N."/>
            <person name="Claudel C."/>
            <person name="Donnadieu C."/>
            <person name="Faraut T."/>
            <person name="Fievet G."/>
            <person name="Helmstetter N."/>
            <person name="King M."/>
            <person name="Knapp S.J."/>
            <person name="Lai Z."/>
            <person name="Le Paslier M.C."/>
            <person name="Lippi Y."/>
            <person name="Lorenzon L."/>
            <person name="Mandel J.R."/>
            <person name="Marage G."/>
            <person name="Marchand G."/>
            <person name="Marquand E."/>
            <person name="Bret-Mestries E."/>
            <person name="Morien E."/>
            <person name="Nambeesan S."/>
            <person name="Nguyen T."/>
            <person name="Pegot-Espagnet P."/>
            <person name="Pouilly N."/>
            <person name="Raftis F."/>
            <person name="Sallet E."/>
            <person name="Schiex T."/>
            <person name="Thomas J."/>
            <person name="Vandecasteele C."/>
            <person name="Vares D."/>
            <person name="Vear F."/>
            <person name="Vautrin S."/>
            <person name="Crespi M."/>
            <person name="Mangin B."/>
            <person name="Burke J.M."/>
            <person name="Salse J."/>
            <person name="Munos S."/>
            <person name="Vincourt P."/>
            <person name="Rieseberg L.H."/>
            <person name="Langlade N.B."/>
        </authorList>
    </citation>
    <scope>NUCLEOTIDE SEQUENCE</scope>
    <source>
        <tissue evidence="1">Leaves</tissue>
    </source>
</reference>
<organism evidence="1 2">
    <name type="scientific">Helianthus annuus</name>
    <name type="common">Common sunflower</name>
    <dbReference type="NCBI Taxonomy" id="4232"/>
    <lineage>
        <taxon>Eukaryota</taxon>
        <taxon>Viridiplantae</taxon>
        <taxon>Streptophyta</taxon>
        <taxon>Embryophyta</taxon>
        <taxon>Tracheophyta</taxon>
        <taxon>Spermatophyta</taxon>
        <taxon>Magnoliopsida</taxon>
        <taxon>eudicotyledons</taxon>
        <taxon>Gunneridae</taxon>
        <taxon>Pentapetalae</taxon>
        <taxon>asterids</taxon>
        <taxon>campanulids</taxon>
        <taxon>Asterales</taxon>
        <taxon>Asteraceae</taxon>
        <taxon>Asteroideae</taxon>
        <taxon>Heliantheae alliance</taxon>
        <taxon>Heliantheae</taxon>
        <taxon>Helianthus</taxon>
    </lineage>
</organism>
<protein>
    <submittedName>
        <fullName evidence="1">Uncharacterized protein</fullName>
    </submittedName>
</protein>
<dbReference type="AlphaFoldDB" id="A0A9K3NCE9"/>
<dbReference type="Proteomes" id="UP000215914">
    <property type="component" value="Unassembled WGS sequence"/>
</dbReference>
<proteinExistence type="predicted"/>
<evidence type="ECO:0000313" key="1">
    <source>
        <dbReference type="EMBL" id="KAF5794363.1"/>
    </source>
</evidence>
<keyword evidence="2" id="KW-1185">Reference proteome</keyword>
<name>A0A9K3NCE9_HELAN</name>
<accession>A0A9K3NCE9</accession>
<dbReference type="EMBL" id="MNCJ02000323">
    <property type="protein sequence ID" value="KAF5794363.1"/>
    <property type="molecule type" value="Genomic_DNA"/>
</dbReference>
<dbReference type="Gramene" id="mRNA:HanXRQr2_Chr08g0327261">
    <property type="protein sequence ID" value="CDS:HanXRQr2_Chr08g0327261.1"/>
    <property type="gene ID" value="HanXRQr2_Chr08g0327261"/>
</dbReference>
<reference evidence="1" key="2">
    <citation type="submission" date="2020-06" db="EMBL/GenBank/DDBJ databases">
        <title>Helianthus annuus Genome sequencing and assembly Release 2.</title>
        <authorList>
            <person name="Gouzy J."/>
            <person name="Langlade N."/>
            <person name="Munos S."/>
        </authorList>
    </citation>
    <scope>NUCLEOTIDE SEQUENCE</scope>
    <source>
        <tissue evidence="1">Leaves</tissue>
    </source>
</reference>